<evidence type="ECO:0000313" key="8">
    <source>
        <dbReference type="Proteomes" id="UP000001357"/>
    </source>
</evidence>
<reference evidence="7 8" key="1">
    <citation type="journal article" date="2008" name="Nature">
        <title>The genome of the choanoflagellate Monosiga brevicollis and the origin of metazoans.</title>
        <authorList>
            <consortium name="JGI Sequencing"/>
            <person name="King N."/>
            <person name="Westbrook M.J."/>
            <person name="Young S.L."/>
            <person name="Kuo A."/>
            <person name="Abedin M."/>
            <person name="Chapman J."/>
            <person name="Fairclough S."/>
            <person name="Hellsten U."/>
            <person name="Isogai Y."/>
            <person name="Letunic I."/>
            <person name="Marr M."/>
            <person name="Pincus D."/>
            <person name="Putnam N."/>
            <person name="Rokas A."/>
            <person name="Wright K.J."/>
            <person name="Zuzow R."/>
            <person name="Dirks W."/>
            <person name="Good M."/>
            <person name="Goodstein D."/>
            <person name="Lemons D."/>
            <person name="Li W."/>
            <person name="Lyons J.B."/>
            <person name="Morris A."/>
            <person name="Nichols S."/>
            <person name="Richter D.J."/>
            <person name="Salamov A."/>
            <person name="Bork P."/>
            <person name="Lim W.A."/>
            <person name="Manning G."/>
            <person name="Miller W.T."/>
            <person name="McGinnis W."/>
            <person name="Shapiro H."/>
            <person name="Tjian R."/>
            <person name="Grigoriev I.V."/>
            <person name="Rokhsar D."/>
        </authorList>
    </citation>
    <scope>NUCLEOTIDE SEQUENCE [LARGE SCALE GENOMIC DNA]</scope>
    <source>
        <strain evidence="8">MX1 / ATCC 50154</strain>
    </source>
</reference>
<dbReference type="CDD" id="cd06454">
    <property type="entry name" value="KBL_like"/>
    <property type="match status" value="1"/>
</dbReference>
<name>A9V8K7_MONBE</name>
<evidence type="ECO:0000256" key="1">
    <source>
        <dbReference type="ARBA" id="ARBA00001933"/>
    </source>
</evidence>
<comment type="similarity">
    <text evidence="2">Belongs to the class-II pyridoxal-phosphate-dependent aminotransferase family.</text>
</comment>
<dbReference type="NCBIfam" id="TIGR01821">
    <property type="entry name" value="5aminolev_synth"/>
    <property type="match status" value="1"/>
</dbReference>
<dbReference type="eggNOG" id="KOG1360">
    <property type="taxonomic scope" value="Eukaryota"/>
</dbReference>
<accession>A9V8K7</accession>
<dbReference type="InterPro" id="IPR015421">
    <property type="entry name" value="PyrdxlP-dep_Trfase_major"/>
</dbReference>
<dbReference type="RefSeq" id="XP_001749025.1">
    <property type="nucleotide sequence ID" value="XM_001748973.1"/>
</dbReference>
<dbReference type="Gene3D" id="3.40.640.10">
    <property type="entry name" value="Type I PLP-dependent aspartate aminotransferase-like (Major domain)"/>
    <property type="match status" value="1"/>
</dbReference>
<evidence type="ECO:0000256" key="5">
    <source>
        <dbReference type="ARBA" id="ARBA00023315"/>
    </source>
</evidence>
<dbReference type="GO" id="GO:0005739">
    <property type="term" value="C:mitochondrion"/>
    <property type="evidence" value="ECO:0000318"/>
    <property type="project" value="GO_Central"/>
</dbReference>
<dbReference type="InterPro" id="IPR010961">
    <property type="entry name" value="4pyrrol_synth_NH2levulA_synth"/>
</dbReference>
<proteinExistence type="inferred from homology"/>
<keyword evidence="3" id="KW-0808">Transferase</keyword>
<protein>
    <recommendedName>
        <fullName evidence="6">Aminotransferase class I/classII large domain-containing protein</fullName>
    </recommendedName>
</protein>
<dbReference type="GO" id="GO:0006783">
    <property type="term" value="P:heme biosynthetic process"/>
    <property type="evidence" value="ECO:0000318"/>
    <property type="project" value="GO_Central"/>
</dbReference>
<dbReference type="Proteomes" id="UP000001357">
    <property type="component" value="Unassembled WGS sequence"/>
</dbReference>
<dbReference type="GO" id="GO:0003870">
    <property type="term" value="F:5-aminolevulinate synthase activity"/>
    <property type="evidence" value="ECO:0000318"/>
    <property type="project" value="GO_Central"/>
</dbReference>
<organism evidence="7 8">
    <name type="scientific">Monosiga brevicollis</name>
    <name type="common">Choanoflagellate</name>
    <dbReference type="NCBI Taxonomy" id="81824"/>
    <lineage>
        <taxon>Eukaryota</taxon>
        <taxon>Choanoflagellata</taxon>
        <taxon>Craspedida</taxon>
        <taxon>Salpingoecidae</taxon>
        <taxon>Monosiga</taxon>
    </lineage>
</organism>
<feature type="domain" description="Aminotransferase class I/classII large" evidence="6">
    <location>
        <begin position="180"/>
        <end position="523"/>
    </location>
</feature>
<dbReference type="InterPro" id="IPR015422">
    <property type="entry name" value="PyrdxlP-dep_Trfase_small"/>
</dbReference>
<keyword evidence="8" id="KW-1185">Reference proteome</keyword>
<evidence type="ECO:0000256" key="4">
    <source>
        <dbReference type="ARBA" id="ARBA00022898"/>
    </source>
</evidence>
<dbReference type="InterPro" id="IPR015424">
    <property type="entry name" value="PyrdxlP-dep_Trfase"/>
</dbReference>
<evidence type="ECO:0000313" key="7">
    <source>
        <dbReference type="EMBL" id="EDQ86100.1"/>
    </source>
</evidence>
<dbReference type="OMA" id="ARRCPIM"/>
<dbReference type="Pfam" id="PF00155">
    <property type="entry name" value="Aminotran_1_2"/>
    <property type="match status" value="1"/>
</dbReference>
<sequence length="576" mass="61929">MLGVRRLAAARSIAARAVLAAGPSTQTASSLLQTVATPRQKSTSVVNATSARTSPRWAPARGLTFEDHHYDGMPVTPSTVAEGLQLENAERCPFLSEVKHTIEQDLIQDQSANVASADPEVATNGMRSIIAGCLQNVLNRLKAEERYREFRYLKRSVGSHPEVLWQMPSAQGQGDSVVKTVVNWCSNDYLNMGHHPAVLQAMQNTLAEQGAGAGGTRNISGSNVLHVELEAELANLSGTENALLFQSCYTANLGVFEGLHASLGDKTMIFSDQENHASLVQGIRNTRLPKRIFRHNDVGHLEELLRAAPDDHHKVVVFETVYSMSGTRAPLADLMALCKEHGAMTVVDEVHAVGLYGPHGAGVLEEEGFLGQADIVTGTLGKAFGTTGGYVAANHDIIDVIRSTAPSFIFTTSMSPVMAAGALASVQTVRSDSRDRRQMLATANWLKSRMLEEGIPLMSAETHIMPVLVGDGNTCKAMADHLLEQGIYVQPINFPSVPKGEELLRFTASPRHTDAHCNQLLSVLKDLCAKHGLLRAPRNAAATPQPTSDGAHACICVRRQGDCTTDSCPALMRATA</sequence>
<dbReference type="InParanoid" id="A9V8K7"/>
<dbReference type="InterPro" id="IPR004839">
    <property type="entry name" value="Aminotransferase_I/II_large"/>
</dbReference>
<evidence type="ECO:0000256" key="3">
    <source>
        <dbReference type="ARBA" id="ARBA00022679"/>
    </source>
</evidence>
<dbReference type="SUPFAM" id="SSF53383">
    <property type="entry name" value="PLP-dependent transferases"/>
    <property type="match status" value="1"/>
</dbReference>
<dbReference type="EMBL" id="CH991568">
    <property type="protein sequence ID" value="EDQ86100.1"/>
    <property type="molecule type" value="Genomic_DNA"/>
</dbReference>
<dbReference type="GeneID" id="5894325"/>
<gene>
    <name evidence="7" type="ORF">MONBRDRAFT_38536</name>
</gene>
<dbReference type="STRING" id="81824.A9V8K7"/>
<dbReference type="GO" id="GO:0030170">
    <property type="term" value="F:pyridoxal phosphate binding"/>
    <property type="evidence" value="ECO:0007669"/>
    <property type="project" value="InterPro"/>
</dbReference>
<dbReference type="FunFam" id="3.40.640.10:FF:000006">
    <property type="entry name" value="5-aminolevulinate synthase, mitochondrial"/>
    <property type="match status" value="1"/>
</dbReference>
<dbReference type="KEGG" id="mbr:MONBRDRAFT_38536"/>
<dbReference type="InterPro" id="IPR050087">
    <property type="entry name" value="AON_synthase_class-II"/>
</dbReference>
<dbReference type="Gene3D" id="3.90.1150.10">
    <property type="entry name" value="Aspartate Aminotransferase, domain 1"/>
    <property type="match status" value="1"/>
</dbReference>
<dbReference type="PANTHER" id="PTHR13693:SF102">
    <property type="entry name" value="2-AMINO-3-KETOBUTYRATE COENZYME A LIGASE, MITOCHONDRIAL"/>
    <property type="match status" value="1"/>
</dbReference>
<keyword evidence="4" id="KW-0663">Pyridoxal phosphate</keyword>
<dbReference type="FunCoup" id="A9V8K7">
    <property type="interactions" value="993"/>
</dbReference>
<evidence type="ECO:0000259" key="6">
    <source>
        <dbReference type="Pfam" id="PF00155"/>
    </source>
</evidence>
<comment type="cofactor">
    <cofactor evidence="1">
        <name>pyridoxal 5'-phosphate</name>
        <dbReference type="ChEBI" id="CHEBI:597326"/>
    </cofactor>
</comment>
<evidence type="ECO:0000256" key="2">
    <source>
        <dbReference type="ARBA" id="ARBA00008392"/>
    </source>
</evidence>
<keyword evidence="5" id="KW-0012">Acyltransferase</keyword>
<dbReference type="AlphaFoldDB" id="A9V8K7"/>
<dbReference type="PANTHER" id="PTHR13693">
    <property type="entry name" value="CLASS II AMINOTRANSFERASE/8-AMINO-7-OXONONANOATE SYNTHASE"/>
    <property type="match status" value="1"/>
</dbReference>